<accession>A0A329S5J8</accession>
<feature type="region of interest" description="Disordered" evidence="1">
    <location>
        <begin position="281"/>
        <end position="324"/>
    </location>
</feature>
<reference evidence="4 5" key="1">
    <citation type="submission" date="2018-01" db="EMBL/GenBank/DDBJ databases">
        <title>Draft genome of the strawberry crown rot pathogen Phytophthora cactorum.</title>
        <authorList>
            <person name="Armitage A.D."/>
            <person name="Lysoe E."/>
            <person name="Nellist C.F."/>
            <person name="Harrison R.J."/>
            <person name="Brurberg M.B."/>
        </authorList>
    </citation>
    <scope>NUCLEOTIDE SEQUENCE [LARGE SCALE GENOMIC DNA]</scope>
    <source>
        <strain evidence="4 5">10300</strain>
    </source>
</reference>
<organism evidence="4 5">
    <name type="scientific">Phytophthora cactorum</name>
    <dbReference type="NCBI Taxonomy" id="29920"/>
    <lineage>
        <taxon>Eukaryota</taxon>
        <taxon>Sar</taxon>
        <taxon>Stramenopiles</taxon>
        <taxon>Oomycota</taxon>
        <taxon>Peronosporomycetes</taxon>
        <taxon>Peronosporales</taxon>
        <taxon>Peronosporaceae</taxon>
        <taxon>Phytophthora</taxon>
    </lineage>
</organism>
<comment type="caution">
    <text evidence="4">The sequence shown here is derived from an EMBL/GenBank/DDBJ whole genome shotgun (WGS) entry which is preliminary data.</text>
</comment>
<dbReference type="OrthoDB" id="127479at2759"/>
<dbReference type="EMBL" id="RCMI01000243">
    <property type="protein sequence ID" value="KAG2923128.1"/>
    <property type="molecule type" value="Genomic_DNA"/>
</dbReference>
<evidence type="ECO:0000313" key="5">
    <source>
        <dbReference type="Proteomes" id="UP000251314"/>
    </source>
</evidence>
<protein>
    <submittedName>
        <fullName evidence="4">Uncharacterized protein</fullName>
    </submittedName>
</protein>
<evidence type="ECO:0000256" key="1">
    <source>
        <dbReference type="SAM" id="MobiDB-lite"/>
    </source>
</evidence>
<dbReference type="EMBL" id="MJFZ01000306">
    <property type="protein sequence ID" value="RAW31770.1"/>
    <property type="molecule type" value="Genomic_DNA"/>
</dbReference>
<evidence type="ECO:0000313" key="3">
    <source>
        <dbReference type="EMBL" id="KAG2928651.1"/>
    </source>
</evidence>
<evidence type="ECO:0000313" key="2">
    <source>
        <dbReference type="EMBL" id="KAG2923128.1"/>
    </source>
</evidence>
<dbReference type="AlphaFoldDB" id="A0A329S5J8"/>
<dbReference type="Proteomes" id="UP000251314">
    <property type="component" value="Unassembled WGS sequence"/>
</dbReference>
<name>A0A329S5J8_9STRA</name>
<dbReference type="VEuPathDB" id="FungiDB:PC110_g11864"/>
<evidence type="ECO:0000313" key="4">
    <source>
        <dbReference type="EMBL" id="RAW31770.1"/>
    </source>
</evidence>
<dbReference type="EMBL" id="RCMK01000440">
    <property type="protein sequence ID" value="KAG2928651.1"/>
    <property type="molecule type" value="Genomic_DNA"/>
</dbReference>
<proteinExistence type="predicted"/>
<reference evidence="2" key="2">
    <citation type="submission" date="2018-10" db="EMBL/GenBank/DDBJ databases">
        <title>Effector identification in a new, highly contiguous assembly of the strawberry crown rot pathogen Phytophthora cactorum.</title>
        <authorList>
            <person name="Armitage A.D."/>
            <person name="Nellist C.F."/>
            <person name="Bates H."/>
            <person name="Vickerstaff R.J."/>
            <person name="Harrison R.J."/>
        </authorList>
    </citation>
    <scope>NUCLEOTIDE SEQUENCE</scope>
    <source>
        <strain evidence="2">4032</strain>
        <strain evidence="3">4040</strain>
    </source>
</reference>
<dbReference type="Proteomes" id="UP000774804">
    <property type="component" value="Unassembled WGS sequence"/>
</dbReference>
<dbReference type="Proteomes" id="UP000736787">
    <property type="component" value="Unassembled WGS sequence"/>
</dbReference>
<gene>
    <name evidence="4" type="ORF">PC110_g11864</name>
    <name evidence="2" type="ORF">PC115_g9049</name>
    <name evidence="3" type="ORF">PC117_g14253</name>
</gene>
<keyword evidence="5" id="KW-1185">Reference proteome</keyword>
<sequence length="324" mass="37024">MSASFVAALEHLVDNGDYGQRTYELQKIKTRITYSKDRYILAPFSWKRVVESKAPALLFLGACNAVAGVRGRARIPDDPQHLLDALDTTSILRLMEEGVREEQEASRFCLPDQYAVELPNYYSKLRFPPDEAYVYKSEYWLQARNRESAIHVDHGRVVSYVPPCARDCFKIWVFFSPATEKIAHFNYVNKEDFFNRMLRTTGSGVLWRRPLPEQSGLSLDVIADRVESFRYATKVASRAKRGSRKAWGSLLSAYCVMEGRDYDPDNFEKAKKRFYEKLQLPDKSSKARTSANAKKYKKRRRTDTLASVRAAKRASEGGALASVS</sequence>